<sequence length="31" mass="3330">EQQLPASQRRPTCSSTGRPAASMRPIPVGHL</sequence>
<dbReference type="Proteomes" id="UP000004994">
    <property type="component" value="Chromosome 1"/>
</dbReference>
<accession>A0A3Q7EAF5</accession>
<organism evidence="2">
    <name type="scientific">Solanum lycopersicum</name>
    <name type="common">Tomato</name>
    <name type="synonym">Lycopersicon esculentum</name>
    <dbReference type="NCBI Taxonomy" id="4081"/>
    <lineage>
        <taxon>Eukaryota</taxon>
        <taxon>Viridiplantae</taxon>
        <taxon>Streptophyta</taxon>
        <taxon>Embryophyta</taxon>
        <taxon>Tracheophyta</taxon>
        <taxon>Spermatophyta</taxon>
        <taxon>Magnoliopsida</taxon>
        <taxon>eudicotyledons</taxon>
        <taxon>Gunneridae</taxon>
        <taxon>Pentapetalae</taxon>
        <taxon>asterids</taxon>
        <taxon>lamiids</taxon>
        <taxon>Solanales</taxon>
        <taxon>Solanaceae</taxon>
        <taxon>Solanoideae</taxon>
        <taxon>Solaneae</taxon>
        <taxon>Solanum</taxon>
        <taxon>Solanum subgen. Lycopersicon</taxon>
    </lineage>
</organism>
<keyword evidence="3" id="KW-1185">Reference proteome</keyword>
<dbReference type="InParanoid" id="A0A3Q7EAF5"/>
<evidence type="ECO:0000313" key="3">
    <source>
        <dbReference type="Proteomes" id="UP000004994"/>
    </source>
</evidence>
<evidence type="ECO:0000313" key="2">
    <source>
        <dbReference type="EnsemblPlants" id="Solyc01g010980.2.1"/>
    </source>
</evidence>
<proteinExistence type="predicted"/>
<dbReference type="Gramene" id="Solyc01g010980.2.1">
    <property type="protein sequence ID" value="Solyc01g010980.2.1"/>
    <property type="gene ID" value="Solyc01g010980.2"/>
</dbReference>
<dbReference type="EnsemblPlants" id="Solyc01g010980.2.1">
    <property type="protein sequence ID" value="Solyc01g010980.2.1"/>
    <property type="gene ID" value="Solyc01g010980.2"/>
</dbReference>
<dbReference type="AlphaFoldDB" id="A0A3Q7EAF5"/>
<reference evidence="2" key="2">
    <citation type="submission" date="2019-01" db="UniProtKB">
        <authorList>
            <consortium name="EnsemblPlants"/>
        </authorList>
    </citation>
    <scope>IDENTIFICATION</scope>
    <source>
        <strain evidence="2">cv. Heinz 1706</strain>
    </source>
</reference>
<feature type="compositionally biased region" description="Polar residues" evidence="1">
    <location>
        <begin position="1"/>
        <end position="17"/>
    </location>
</feature>
<protein>
    <submittedName>
        <fullName evidence="2">Uncharacterized protein</fullName>
    </submittedName>
</protein>
<name>A0A3Q7EAF5_SOLLC</name>
<reference evidence="2" key="1">
    <citation type="journal article" date="2012" name="Nature">
        <title>The tomato genome sequence provides insights into fleshy fruit evolution.</title>
        <authorList>
            <consortium name="Tomato Genome Consortium"/>
        </authorList>
    </citation>
    <scope>NUCLEOTIDE SEQUENCE [LARGE SCALE GENOMIC DNA]</scope>
    <source>
        <strain evidence="2">cv. Heinz 1706</strain>
    </source>
</reference>
<feature type="region of interest" description="Disordered" evidence="1">
    <location>
        <begin position="1"/>
        <end position="31"/>
    </location>
</feature>
<evidence type="ECO:0000256" key="1">
    <source>
        <dbReference type="SAM" id="MobiDB-lite"/>
    </source>
</evidence>